<dbReference type="PANTHER" id="PTHR10434">
    <property type="entry name" value="1-ACYL-SN-GLYCEROL-3-PHOSPHATE ACYLTRANSFERASE"/>
    <property type="match status" value="1"/>
</dbReference>
<comment type="pathway">
    <text evidence="1">Lipid metabolism.</text>
</comment>
<name>A0A6L3ZCL5_9FLAO</name>
<dbReference type="Proteomes" id="UP000484164">
    <property type="component" value="Unassembled WGS sequence"/>
</dbReference>
<keyword evidence="4" id="KW-0812">Transmembrane</keyword>
<dbReference type="InterPro" id="IPR002123">
    <property type="entry name" value="Plipid/glycerol_acylTrfase"/>
</dbReference>
<keyword evidence="4" id="KW-0472">Membrane</keyword>
<evidence type="ECO:0000256" key="4">
    <source>
        <dbReference type="SAM" id="Phobius"/>
    </source>
</evidence>
<keyword evidence="7" id="KW-1185">Reference proteome</keyword>
<keyword evidence="4" id="KW-1133">Transmembrane helix</keyword>
<feature type="transmembrane region" description="Helical" evidence="4">
    <location>
        <begin position="309"/>
        <end position="328"/>
    </location>
</feature>
<dbReference type="OrthoDB" id="9806008at2"/>
<reference evidence="6 7" key="1">
    <citation type="submission" date="2019-10" db="EMBL/GenBank/DDBJ databases">
        <title>Genome sequence of Phaeocystidibacter marisrubri JCM30614 (type strain).</title>
        <authorList>
            <person name="Bowman J.P."/>
        </authorList>
    </citation>
    <scope>NUCLEOTIDE SEQUENCE [LARGE SCALE GENOMIC DNA]</scope>
    <source>
        <strain evidence="6 7">JCM 30614</strain>
    </source>
</reference>
<organism evidence="6 7">
    <name type="scientific">Phaeocystidibacter marisrubri</name>
    <dbReference type="NCBI Taxonomy" id="1577780"/>
    <lineage>
        <taxon>Bacteria</taxon>
        <taxon>Pseudomonadati</taxon>
        <taxon>Bacteroidota</taxon>
        <taxon>Flavobacteriia</taxon>
        <taxon>Flavobacteriales</taxon>
        <taxon>Phaeocystidibacteraceae</taxon>
        <taxon>Phaeocystidibacter</taxon>
    </lineage>
</organism>
<dbReference type="PANTHER" id="PTHR10434:SF11">
    <property type="entry name" value="1-ACYL-SN-GLYCEROL-3-PHOSPHATE ACYLTRANSFERASE"/>
    <property type="match status" value="1"/>
</dbReference>
<gene>
    <name evidence="6" type="ORF">F8C82_13910</name>
</gene>
<evidence type="ECO:0000256" key="2">
    <source>
        <dbReference type="ARBA" id="ARBA00022679"/>
    </source>
</evidence>
<proteinExistence type="predicted"/>
<accession>A0A6L3ZCL5</accession>
<protein>
    <recommendedName>
        <fullName evidence="5">Phospholipid/glycerol acyltransferase domain-containing protein</fullName>
    </recommendedName>
</protein>
<dbReference type="SMART" id="SM00563">
    <property type="entry name" value="PlsC"/>
    <property type="match status" value="1"/>
</dbReference>
<comment type="caution">
    <text evidence="6">The sequence shown here is derived from an EMBL/GenBank/DDBJ whole genome shotgun (WGS) entry which is preliminary data.</text>
</comment>
<keyword evidence="2" id="KW-0808">Transferase</keyword>
<feature type="transmembrane region" description="Helical" evidence="4">
    <location>
        <begin position="265"/>
        <end position="288"/>
    </location>
</feature>
<dbReference type="Pfam" id="PF01553">
    <property type="entry name" value="Acyltransferase"/>
    <property type="match status" value="1"/>
</dbReference>
<dbReference type="GO" id="GO:0006654">
    <property type="term" value="P:phosphatidic acid biosynthetic process"/>
    <property type="evidence" value="ECO:0007669"/>
    <property type="project" value="TreeGrafter"/>
</dbReference>
<dbReference type="AlphaFoldDB" id="A0A6L3ZCL5"/>
<feature type="transmembrane region" description="Helical" evidence="4">
    <location>
        <begin position="334"/>
        <end position="355"/>
    </location>
</feature>
<feature type="domain" description="Phospholipid/glycerol acyltransferase" evidence="5">
    <location>
        <begin position="72"/>
        <end position="198"/>
    </location>
</feature>
<keyword evidence="3" id="KW-0012">Acyltransferase</keyword>
<evidence type="ECO:0000256" key="3">
    <source>
        <dbReference type="ARBA" id="ARBA00023315"/>
    </source>
</evidence>
<sequence>MVGHLAYCSRTHLGVLLETTSVYINRINMTPLGKPAWAYTTLYRYVRWMYIKLYCRTYSVHGLENVPHKGSVLFVTTHQNNLPDALSLGFATDRRPAFVARADLFKNPKVAVLLRFLKILPMHRADHGRKAITDELPETMHMLRDYLAAGQSCTIMAEGSSAPLRSLRPLKKGWARLVLDAQSIGIQPAVIPVVMEYSDWQDWGPDVRVVFGKPLNLEVDGDTMAVRLNHMNRIAFDAISSLIASDEEIQSWSNAISRKRKWKDLMWKIAGTPFYIGFSVINAPVFWLTKHRVAKHHRVDFKSTLQVGFIGLGTPLWLMLLHLIATFFTTPVNIAFSALITPIIAYIAARTHIAWKKS</sequence>
<dbReference type="GO" id="GO:0003841">
    <property type="term" value="F:1-acylglycerol-3-phosphate O-acyltransferase activity"/>
    <property type="evidence" value="ECO:0007669"/>
    <property type="project" value="TreeGrafter"/>
</dbReference>
<evidence type="ECO:0000256" key="1">
    <source>
        <dbReference type="ARBA" id="ARBA00005189"/>
    </source>
</evidence>
<evidence type="ECO:0000313" key="7">
    <source>
        <dbReference type="Proteomes" id="UP000484164"/>
    </source>
</evidence>
<evidence type="ECO:0000259" key="5">
    <source>
        <dbReference type="SMART" id="SM00563"/>
    </source>
</evidence>
<evidence type="ECO:0000313" key="6">
    <source>
        <dbReference type="EMBL" id="KAB2815187.1"/>
    </source>
</evidence>
<dbReference type="SUPFAM" id="SSF69593">
    <property type="entry name" value="Glycerol-3-phosphate (1)-acyltransferase"/>
    <property type="match status" value="1"/>
</dbReference>
<dbReference type="EMBL" id="WBVQ01000003">
    <property type="protein sequence ID" value="KAB2815187.1"/>
    <property type="molecule type" value="Genomic_DNA"/>
</dbReference>